<evidence type="ECO:0000259" key="2">
    <source>
        <dbReference type="Pfam" id="PF14378"/>
    </source>
</evidence>
<evidence type="ECO:0000313" key="4">
    <source>
        <dbReference type="Proteomes" id="UP000441523"/>
    </source>
</evidence>
<sequence length="287" mass="29861">MAGIGLSLDWASALMPGLACLALAAGAAFYRSVRPDERLAAAMTATAQLVAFTAVAGPLSYAVAGSGGPLWDATFLSWDRALGLDWRAYLAFVDAHPRLGFVFTLAYQSLLPQMLLAVTVLGFSGRFTACREFVMALILAALASIAVSGITPAMAMFVQLGLDPQADFPNLDPAAAFVHVADLKSLRAGTFRVVSLRHLEGIITFPSFHAALGVIFARAFWASRWTRWPGLALNGVLIAATPIDGGHYFVDLIAGAAIAALAIAAARRLCGGVPSVAPVPVPAGVAP</sequence>
<accession>A0A6N6MV27</accession>
<name>A0A6N6MV27_9HYPH</name>
<feature type="transmembrane region" description="Helical" evidence="1">
    <location>
        <begin position="133"/>
        <end position="158"/>
    </location>
</feature>
<dbReference type="GO" id="GO:0016020">
    <property type="term" value="C:membrane"/>
    <property type="evidence" value="ECO:0007669"/>
    <property type="project" value="UniProtKB-SubCell"/>
</dbReference>
<reference evidence="3 4" key="1">
    <citation type="submission" date="2019-09" db="EMBL/GenBank/DDBJ databases">
        <title>YIM 132548 draft genome.</title>
        <authorList>
            <person name="Jiang L."/>
        </authorList>
    </citation>
    <scope>NUCLEOTIDE SEQUENCE [LARGE SCALE GENOMIC DNA]</scope>
    <source>
        <strain evidence="3 4">YIM 132548</strain>
    </source>
</reference>
<keyword evidence="1" id="KW-0472">Membrane</keyword>
<feature type="transmembrane region" description="Helical" evidence="1">
    <location>
        <begin position="202"/>
        <end position="221"/>
    </location>
</feature>
<feature type="transmembrane region" description="Helical" evidence="1">
    <location>
        <begin position="42"/>
        <end position="64"/>
    </location>
</feature>
<evidence type="ECO:0000313" key="3">
    <source>
        <dbReference type="EMBL" id="KAB1075808.1"/>
    </source>
</evidence>
<keyword evidence="1" id="KW-0812">Transmembrane</keyword>
<keyword evidence="1" id="KW-1133">Transmembrane helix</keyword>
<gene>
    <name evidence="3" type="ORF">F6X51_03260</name>
</gene>
<feature type="transmembrane region" description="Helical" evidence="1">
    <location>
        <begin position="99"/>
        <end position="121"/>
    </location>
</feature>
<dbReference type="AlphaFoldDB" id="A0A6N6MV27"/>
<dbReference type="Pfam" id="PF14378">
    <property type="entry name" value="PAP2_3"/>
    <property type="match status" value="1"/>
</dbReference>
<proteinExistence type="predicted"/>
<keyword evidence="4" id="KW-1185">Reference proteome</keyword>
<protein>
    <submittedName>
        <fullName evidence="3">Phosphatase PAP2 family protein</fullName>
    </submittedName>
</protein>
<dbReference type="InterPro" id="IPR026841">
    <property type="entry name" value="Aur1/Ipt1"/>
</dbReference>
<comment type="caution">
    <text evidence="3">The sequence shown here is derived from an EMBL/GenBank/DDBJ whole genome shotgun (WGS) entry which is preliminary data.</text>
</comment>
<dbReference type="EMBL" id="VZZJ01000002">
    <property type="protein sequence ID" value="KAB1075808.1"/>
    <property type="molecule type" value="Genomic_DNA"/>
</dbReference>
<dbReference type="Proteomes" id="UP000441523">
    <property type="component" value="Unassembled WGS sequence"/>
</dbReference>
<feature type="transmembrane region" description="Helical" evidence="1">
    <location>
        <begin position="12"/>
        <end position="30"/>
    </location>
</feature>
<feature type="domain" description="Inositolphosphotransferase Aur1/Ipt1" evidence="2">
    <location>
        <begin position="75"/>
        <end position="264"/>
    </location>
</feature>
<evidence type="ECO:0000256" key="1">
    <source>
        <dbReference type="SAM" id="Phobius"/>
    </source>
</evidence>
<organism evidence="3 4">
    <name type="scientific">Methylobacterium planeticum</name>
    <dbReference type="NCBI Taxonomy" id="2615211"/>
    <lineage>
        <taxon>Bacteria</taxon>
        <taxon>Pseudomonadati</taxon>
        <taxon>Pseudomonadota</taxon>
        <taxon>Alphaproteobacteria</taxon>
        <taxon>Hyphomicrobiales</taxon>
        <taxon>Methylobacteriaceae</taxon>
        <taxon>Methylobacterium</taxon>
    </lineage>
</organism>